<organism evidence="11 12">
    <name type="scientific">Lentinula edodes</name>
    <name type="common">Shiitake mushroom</name>
    <name type="synonym">Lentinus edodes</name>
    <dbReference type="NCBI Taxonomy" id="5353"/>
    <lineage>
        <taxon>Eukaryota</taxon>
        <taxon>Fungi</taxon>
        <taxon>Dikarya</taxon>
        <taxon>Basidiomycota</taxon>
        <taxon>Agaricomycotina</taxon>
        <taxon>Agaricomycetes</taxon>
        <taxon>Agaricomycetidae</taxon>
        <taxon>Agaricales</taxon>
        <taxon>Marasmiineae</taxon>
        <taxon>Omphalotaceae</taxon>
        <taxon>Lentinula</taxon>
    </lineage>
</organism>
<dbReference type="CDD" id="cd14135">
    <property type="entry name" value="STKc_PRP4"/>
    <property type="match status" value="1"/>
</dbReference>
<dbReference type="Gene3D" id="3.30.200.20">
    <property type="entry name" value="Phosphorylase Kinase, domain 1"/>
    <property type="match status" value="1"/>
</dbReference>
<comment type="caution">
    <text evidence="11">The sequence shown here is derived from an EMBL/GenBank/DDBJ whole genome shotgun (WGS) entry which is preliminary data.</text>
</comment>
<feature type="transmembrane region" description="Helical" evidence="9">
    <location>
        <begin position="937"/>
        <end position="959"/>
    </location>
</feature>
<feature type="domain" description="Protein kinase" evidence="10">
    <location>
        <begin position="565"/>
        <end position="881"/>
    </location>
</feature>
<dbReference type="EC" id="2.7.11.1" evidence="1"/>
<evidence type="ECO:0000256" key="9">
    <source>
        <dbReference type="SAM" id="Phobius"/>
    </source>
</evidence>
<evidence type="ECO:0000256" key="6">
    <source>
        <dbReference type="ARBA" id="ARBA00022840"/>
    </source>
</evidence>
<reference evidence="11 12" key="2">
    <citation type="submission" date="2017-02" db="EMBL/GenBank/DDBJ databases">
        <title>A genome survey and senescence transcriptome analysis in Lentinula edodes.</title>
        <authorList>
            <person name="Sakamoto Y."/>
            <person name="Nakade K."/>
            <person name="Sato S."/>
            <person name="Yoshida Y."/>
            <person name="Miyazaki K."/>
            <person name="Natsume S."/>
            <person name="Konno N."/>
        </authorList>
    </citation>
    <scope>NUCLEOTIDE SEQUENCE [LARGE SCALE GENOMIC DNA]</scope>
    <source>
        <strain evidence="11 12">NBRC 111202</strain>
    </source>
</reference>
<dbReference type="InterPro" id="IPR008271">
    <property type="entry name" value="Ser/Thr_kinase_AS"/>
</dbReference>
<dbReference type="Gene3D" id="1.10.510.10">
    <property type="entry name" value="Transferase(Phosphotransferase) domain 1"/>
    <property type="match status" value="1"/>
</dbReference>
<dbReference type="EMBL" id="BDGU01000651">
    <property type="protein sequence ID" value="GAW08502.1"/>
    <property type="molecule type" value="Genomic_DNA"/>
</dbReference>
<keyword evidence="9" id="KW-1133">Transmembrane helix</keyword>
<evidence type="ECO:0000256" key="5">
    <source>
        <dbReference type="ARBA" id="ARBA00022777"/>
    </source>
</evidence>
<keyword evidence="3" id="KW-0808">Transferase</keyword>
<evidence type="ECO:0000256" key="1">
    <source>
        <dbReference type="ARBA" id="ARBA00012513"/>
    </source>
</evidence>
<evidence type="ECO:0000256" key="3">
    <source>
        <dbReference type="ARBA" id="ARBA00022679"/>
    </source>
</evidence>
<keyword evidence="6" id="KW-0067">ATP-binding</keyword>
<dbReference type="SMART" id="SM00220">
    <property type="entry name" value="S_TKc"/>
    <property type="match status" value="1"/>
</dbReference>
<accession>A0A1Q3EMT4</accession>
<dbReference type="Gene3D" id="2.60.40.420">
    <property type="entry name" value="Cupredoxins - blue copper proteins"/>
    <property type="match status" value="1"/>
</dbReference>
<dbReference type="GO" id="GO:0005524">
    <property type="term" value="F:ATP binding"/>
    <property type="evidence" value="ECO:0007669"/>
    <property type="project" value="UniProtKB-KW"/>
</dbReference>
<dbReference type="Pfam" id="PF00069">
    <property type="entry name" value="Pkinase"/>
    <property type="match status" value="1"/>
</dbReference>
<evidence type="ECO:0000256" key="8">
    <source>
        <dbReference type="SAM" id="MobiDB-lite"/>
    </source>
</evidence>
<dbReference type="PANTHER" id="PTHR24058">
    <property type="entry name" value="DUAL SPECIFICITY PROTEIN KINASE"/>
    <property type="match status" value="1"/>
</dbReference>
<comment type="similarity">
    <text evidence="7">Belongs to the protein kinase superfamily. CMGC Ser/Thr protein kinase family.</text>
</comment>
<evidence type="ECO:0000313" key="12">
    <source>
        <dbReference type="Proteomes" id="UP000188533"/>
    </source>
</evidence>
<keyword evidence="4" id="KW-0547">Nucleotide-binding</keyword>
<dbReference type="InterPro" id="IPR011009">
    <property type="entry name" value="Kinase-like_dom_sf"/>
</dbReference>
<feature type="compositionally biased region" description="Basic and acidic residues" evidence="8">
    <location>
        <begin position="280"/>
        <end position="299"/>
    </location>
</feature>
<dbReference type="PROSITE" id="PS50011">
    <property type="entry name" value="PROTEIN_KINASE_DOM"/>
    <property type="match status" value="1"/>
</dbReference>
<gene>
    <name evidence="11" type="ORF">LENED_010562</name>
</gene>
<dbReference type="InterPro" id="IPR044092">
    <property type="entry name" value="STKc_PRP4"/>
</dbReference>
<dbReference type="InterPro" id="IPR050494">
    <property type="entry name" value="Ser_Thr_dual-spec_kinase"/>
</dbReference>
<dbReference type="InterPro" id="IPR008972">
    <property type="entry name" value="Cupredoxin"/>
</dbReference>
<dbReference type="GO" id="GO:0045292">
    <property type="term" value="P:mRNA cis splicing, via spliceosome"/>
    <property type="evidence" value="ECO:0007669"/>
    <property type="project" value="InterPro"/>
</dbReference>
<reference evidence="11 12" key="1">
    <citation type="submission" date="2016-08" db="EMBL/GenBank/DDBJ databases">
        <authorList>
            <consortium name="Lentinula edodes genome sequencing consortium"/>
            <person name="Sakamoto Y."/>
            <person name="Nakade K."/>
            <person name="Sato S."/>
            <person name="Yoshida Y."/>
            <person name="Miyazaki K."/>
            <person name="Natsume S."/>
            <person name="Konno N."/>
        </authorList>
    </citation>
    <scope>NUCLEOTIDE SEQUENCE [LARGE SCALE GENOMIC DNA]</scope>
    <source>
        <strain evidence="11 12">NBRC 111202</strain>
    </source>
</reference>
<evidence type="ECO:0000256" key="2">
    <source>
        <dbReference type="ARBA" id="ARBA00022527"/>
    </source>
</evidence>
<protein>
    <recommendedName>
        <fullName evidence="1">non-specific serine/threonine protein kinase</fullName>
        <ecNumber evidence="1">2.7.11.1</ecNumber>
    </recommendedName>
</protein>
<keyword evidence="5 11" id="KW-0418">Kinase</keyword>
<feature type="transmembrane region" description="Helical" evidence="9">
    <location>
        <begin position="912"/>
        <end position="930"/>
    </location>
</feature>
<keyword evidence="9" id="KW-0472">Membrane</keyword>
<dbReference type="GO" id="GO:0004674">
    <property type="term" value="F:protein serine/threonine kinase activity"/>
    <property type="evidence" value="ECO:0007669"/>
    <property type="project" value="UniProtKB-KW"/>
</dbReference>
<dbReference type="AlphaFoldDB" id="A0A1Q3EMT4"/>
<dbReference type="CDD" id="cd00920">
    <property type="entry name" value="Cupredoxin"/>
    <property type="match status" value="1"/>
</dbReference>
<dbReference type="InterPro" id="IPR000719">
    <property type="entry name" value="Prot_kinase_dom"/>
</dbReference>
<feature type="transmembrane region" description="Helical" evidence="9">
    <location>
        <begin position="1123"/>
        <end position="1143"/>
    </location>
</feature>
<evidence type="ECO:0000256" key="7">
    <source>
        <dbReference type="ARBA" id="ARBA00023596"/>
    </source>
</evidence>
<feature type="compositionally biased region" description="Basic and acidic residues" evidence="8">
    <location>
        <begin position="339"/>
        <end position="355"/>
    </location>
</feature>
<sequence>MPTSTDVGDVSSVPLGTGPPTREELLAHYPAKFTWKQIKTFVNSGDLGLLKRDKNLQKRYMAWTAGMKQEYGSIVNYLLNHRLQWGKPDTLSVLPSAFRDEPDNRTRGSDANVPPPYFTSDTPDKYVSIIQNDWPYLVPPEVEHSLVWTKVPIFHPEIIPPSIAPRIEQDGLWGFTGNTSPPPSPSNLSSCLPALSEWGVTKEKMIISQKGTEEEETLVRQVGSHVQGYIERKWKEIEWETAWFVNPPRLQIFNPVTPYFSFLHRSKRPLDGAGGSSNSESRDRKRPRDDPKDWRDVHLKTSSRKVSPSNRRDSYDRDRRSHHDAERRRRSREHGKSRRDRDDSRDKRTEPRRLDPTPPRYTPRHDEEKEEGEISPRPSPVMQNSALPPSLSPKPHPEPETLPEMELDIPPSPPPVEETLASRRAKRQAILAKYTNIGVSVSPSPVTTTGFSIVCINKTPLTDHLVHFLPHLLSSSELKKQEENVNANVGEQILAADYDPSLDRREDEGKRIQPLVKVEEEDVEEVVEEEDEDDVDDMFAVAVNDKPKVKKVKKVTKAAPALIASNLDSAADSEGYYAVILANEPTGREVAIKIVRCQESMYKAGLKEVQMLNKLKQADPDDKKHIVRIERTFEHRGHLCIVFESLSMNLRDVVKRFGKDVGLNIRAVRAYAHQLFLALGLLKKIGVMHADIKPDNILVNEQKSLLKLCDLGSASDASENEITPYLVSRFYRAPEIIMGIPYDPSIDIWSIGCTLYELYTGKILFPGRSNNHMLLLMMELKGRFNSKIIKKAKFGDSYFDDMGGFNSVEKDRVLGTDVVKKVHLSKPVRDLRSRLMPPTSVKMKDDENKLLTSFIDLLDKCLVLDPARRITPREALVHPFIRGTAQAGTSSVNHPLYPFPFPSPSFTEQRSFRLAVLVTVIFISTSIIPFSSIKMRFFALAAALVSAVAAETFTVIVGGNSTITYNPTSVNATNGDVIQFQFVSKNHTLTQSSFAAPCTPLAGGVDSGFQAVATNATTFPVWSFTLTNTSAPLWFYCAQVGHCANDGMVFAVNPTAAKSFEAFQAAALATGTNSTTTNSTASAATSGTSTASTASGSTVASASAAVASQSAVGAATTANGATALASSAIAGLVAVFGVGIGLLL</sequence>
<dbReference type="PROSITE" id="PS00108">
    <property type="entry name" value="PROTEIN_KINASE_ST"/>
    <property type="match status" value="1"/>
</dbReference>
<feature type="compositionally biased region" description="Basic residues" evidence="8">
    <location>
        <begin position="328"/>
        <end position="338"/>
    </location>
</feature>
<dbReference type="Pfam" id="PF12239">
    <property type="entry name" value="DUF3605"/>
    <property type="match status" value="1"/>
</dbReference>
<name>A0A1Q3EMT4_LENED</name>
<dbReference type="STRING" id="5353.A0A1Q3EMT4"/>
<keyword evidence="12" id="KW-1185">Reference proteome</keyword>
<dbReference type="InterPro" id="IPR022036">
    <property type="entry name" value="DUF3605"/>
</dbReference>
<feature type="region of interest" description="Disordered" evidence="8">
    <location>
        <begin position="1"/>
        <end position="20"/>
    </location>
</feature>
<dbReference type="FunFam" id="1.10.510.10:FF:000078">
    <property type="entry name" value="Serine/threonine-protein kinase PRP4 homolog"/>
    <property type="match status" value="1"/>
</dbReference>
<feature type="region of interest" description="Disordered" evidence="8">
    <location>
        <begin position="266"/>
        <end position="423"/>
    </location>
</feature>
<dbReference type="PANTHER" id="PTHR24058:SF103">
    <property type="entry name" value="SERINE_THREONINE-PROTEIN KINASE PRP4 HOMOLOG"/>
    <property type="match status" value="1"/>
</dbReference>
<dbReference type="SUPFAM" id="SSF56112">
    <property type="entry name" value="Protein kinase-like (PK-like)"/>
    <property type="match status" value="1"/>
</dbReference>
<feature type="compositionally biased region" description="Basic and acidic residues" evidence="8">
    <location>
        <begin position="310"/>
        <end position="327"/>
    </location>
</feature>
<keyword evidence="2" id="KW-0723">Serine/threonine-protein kinase</keyword>
<dbReference type="SUPFAM" id="SSF49503">
    <property type="entry name" value="Cupredoxins"/>
    <property type="match status" value="1"/>
</dbReference>
<evidence type="ECO:0000313" key="11">
    <source>
        <dbReference type="EMBL" id="GAW08502.1"/>
    </source>
</evidence>
<dbReference type="Proteomes" id="UP000188533">
    <property type="component" value="Unassembled WGS sequence"/>
</dbReference>
<keyword evidence="9" id="KW-0812">Transmembrane</keyword>
<proteinExistence type="inferred from homology"/>
<evidence type="ECO:0000259" key="10">
    <source>
        <dbReference type="PROSITE" id="PS50011"/>
    </source>
</evidence>
<evidence type="ECO:0000256" key="4">
    <source>
        <dbReference type="ARBA" id="ARBA00022741"/>
    </source>
</evidence>